<dbReference type="EMBL" id="CP045907">
    <property type="protein sequence ID" value="QQP35422.1"/>
    <property type="molecule type" value="Genomic_DNA"/>
</dbReference>
<dbReference type="AlphaFoldDB" id="A0A7T8GPL3"/>
<sequence length="285" mass="30383">DKRIPAGEIQDEVNDQVRKWGIDIQAVSLSEPKILKAPDNGSTSAMGSILKGLGMKGESKYPTPEEFVRTSHGLETPENDPMMLGGGIPAPASMMMPQAHQQVASSGAPSLSNMGMLQMLSSGAMPSGVNQVQLGPGIVQPENNVSGMSISCVGPDKGNGDIASVCNWGKCLDIILQKEFSGPLEEDACGLYELEITETECGKDKYWIEIQQTSKVVRTSNEEGRTPDVSVSVSSPDLSSILEGTLAPLQAYLTGRISASGDVRKLMLFDKLSKRGHKPGTMFNI</sequence>
<dbReference type="OrthoDB" id="2105077at2759"/>
<dbReference type="InterPro" id="IPR003033">
    <property type="entry name" value="SCP2_sterol-bd_dom"/>
</dbReference>
<dbReference type="Proteomes" id="UP000595437">
    <property type="component" value="Chromosome 18"/>
</dbReference>
<organism evidence="2 3">
    <name type="scientific">Caligus rogercresseyi</name>
    <name type="common">Sea louse</name>
    <dbReference type="NCBI Taxonomy" id="217165"/>
    <lineage>
        <taxon>Eukaryota</taxon>
        <taxon>Metazoa</taxon>
        <taxon>Ecdysozoa</taxon>
        <taxon>Arthropoda</taxon>
        <taxon>Crustacea</taxon>
        <taxon>Multicrustacea</taxon>
        <taxon>Hexanauplia</taxon>
        <taxon>Copepoda</taxon>
        <taxon>Siphonostomatoida</taxon>
        <taxon>Caligidae</taxon>
        <taxon>Caligus</taxon>
    </lineage>
</organism>
<evidence type="ECO:0000313" key="2">
    <source>
        <dbReference type="EMBL" id="QQP35422.1"/>
    </source>
</evidence>
<dbReference type="Pfam" id="PF02036">
    <property type="entry name" value="SCP2"/>
    <property type="match status" value="1"/>
</dbReference>
<gene>
    <name evidence="2" type="ORF">FKW44_023646</name>
</gene>
<feature type="domain" description="SCP2" evidence="1">
    <location>
        <begin position="191"/>
        <end position="272"/>
    </location>
</feature>
<proteinExistence type="predicted"/>
<dbReference type="Gene3D" id="3.30.1050.10">
    <property type="entry name" value="SCP2 sterol-binding domain"/>
    <property type="match status" value="1"/>
</dbReference>
<keyword evidence="3" id="KW-1185">Reference proteome</keyword>
<name>A0A7T8GPL3_CALRO</name>
<accession>A0A7T8GPL3</accession>
<reference evidence="3" key="1">
    <citation type="submission" date="2021-01" db="EMBL/GenBank/DDBJ databases">
        <title>Caligus Genome Assembly.</title>
        <authorList>
            <person name="Gallardo-Escarate C."/>
        </authorList>
    </citation>
    <scope>NUCLEOTIDE SEQUENCE [LARGE SCALE GENOMIC DNA]</scope>
</reference>
<dbReference type="SUPFAM" id="SSF55718">
    <property type="entry name" value="SCP-like"/>
    <property type="match status" value="1"/>
</dbReference>
<dbReference type="InterPro" id="IPR036527">
    <property type="entry name" value="SCP2_sterol-bd_dom_sf"/>
</dbReference>
<evidence type="ECO:0000313" key="3">
    <source>
        <dbReference type="Proteomes" id="UP000595437"/>
    </source>
</evidence>
<evidence type="ECO:0000259" key="1">
    <source>
        <dbReference type="Pfam" id="PF02036"/>
    </source>
</evidence>
<feature type="non-terminal residue" evidence="2">
    <location>
        <position position="1"/>
    </location>
</feature>
<protein>
    <submittedName>
        <fullName evidence="2">Stomatinlike protein 1like</fullName>
    </submittedName>
</protein>